<reference evidence="10" key="2">
    <citation type="journal article" date="2021" name="PeerJ">
        <title>Extensive microbial diversity within the chicken gut microbiome revealed by metagenomics and culture.</title>
        <authorList>
            <person name="Gilroy R."/>
            <person name="Ravi A."/>
            <person name="Getino M."/>
            <person name="Pursley I."/>
            <person name="Horton D.L."/>
            <person name="Alikhan N.F."/>
            <person name="Baker D."/>
            <person name="Gharbi K."/>
            <person name="Hall N."/>
            <person name="Watson M."/>
            <person name="Adriaenssens E.M."/>
            <person name="Foster-Nyarko E."/>
            <person name="Jarju S."/>
            <person name="Secka A."/>
            <person name="Antonio M."/>
            <person name="Oren A."/>
            <person name="Chaudhuri R.R."/>
            <person name="La Ragione R."/>
            <person name="Hildebrand F."/>
            <person name="Pallen M.J."/>
        </authorList>
    </citation>
    <scope>NUCLEOTIDE SEQUENCE</scope>
    <source>
        <strain evidence="10">ChiBcec16-1751</strain>
    </source>
</reference>
<organism evidence="10 11">
    <name type="scientific">Candidatus Avoscillospira avistercoris</name>
    <dbReference type="NCBI Taxonomy" id="2840707"/>
    <lineage>
        <taxon>Bacteria</taxon>
        <taxon>Bacillati</taxon>
        <taxon>Bacillota</taxon>
        <taxon>Clostridia</taxon>
        <taxon>Eubacteriales</taxon>
        <taxon>Oscillospiraceae</taxon>
        <taxon>Oscillospiraceae incertae sedis</taxon>
        <taxon>Candidatus Avoscillospira</taxon>
    </lineage>
</organism>
<evidence type="ECO:0000256" key="5">
    <source>
        <dbReference type="ARBA" id="ARBA00022679"/>
    </source>
</evidence>
<keyword evidence="8" id="KW-0028">Amino-acid biosynthesis</keyword>
<dbReference type="HAMAP" id="MF_01023">
    <property type="entry name" value="HisC_aminotrans_2"/>
    <property type="match status" value="1"/>
</dbReference>
<dbReference type="GO" id="GO:0030170">
    <property type="term" value="F:pyridoxal phosphate binding"/>
    <property type="evidence" value="ECO:0007669"/>
    <property type="project" value="InterPro"/>
</dbReference>
<dbReference type="InterPro" id="IPR001917">
    <property type="entry name" value="Aminotrans_II_pyridoxalP_BS"/>
</dbReference>
<dbReference type="InterPro" id="IPR015422">
    <property type="entry name" value="PyrdxlP-dep_Trfase_small"/>
</dbReference>
<feature type="domain" description="Aminotransferase class I/classII large" evidence="9">
    <location>
        <begin position="25"/>
        <end position="343"/>
    </location>
</feature>
<evidence type="ECO:0000256" key="6">
    <source>
        <dbReference type="ARBA" id="ARBA00022898"/>
    </source>
</evidence>
<dbReference type="NCBIfam" id="TIGR01141">
    <property type="entry name" value="hisC"/>
    <property type="match status" value="1"/>
</dbReference>
<evidence type="ECO:0000259" key="9">
    <source>
        <dbReference type="Pfam" id="PF00155"/>
    </source>
</evidence>
<evidence type="ECO:0000313" key="10">
    <source>
        <dbReference type="EMBL" id="HIS64593.1"/>
    </source>
</evidence>
<dbReference type="AlphaFoldDB" id="A0A9D1F940"/>
<evidence type="ECO:0000256" key="2">
    <source>
        <dbReference type="ARBA" id="ARBA00005011"/>
    </source>
</evidence>
<protein>
    <recommendedName>
        <fullName evidence="8">Histidinol-phosphate aminotransferase</fullName>
        <ecNumber evidence="8">2.6.1.9</ecNumber>
    </recommendedName>
    <alternativeName>
        <fullName evidence="8">Imidazole acetol-phosphate transaminase</fullName>
    </alternativeName>
</protein>
<dbReference type="Pfam" id="PF00155">
    <property type="entry name" value="Aminotran_1_2"/>
    <property type="match status" value="1"/>
</dbReference>
<evidence type="ECO:0000313" key="11">
    <source>
        <dbReference type="Proteomes" id="UP000886741"/>
    </source>
</evidence>
<proteinExistence type="inferred from homology"/>
<gene>
    <name evidence="8" type="primary">hisC</name>
    <name evidence="10" type="ORF">IAA83_04380</name>
</gene>
<dbReference type="Proteomes" id="UP000886741">
    <property type="component" value="Unassembled WGS sequence"/>
</dbReference>
<dbReference type="InterPro" id="IPR004839">
    <property type="entry name" value="Aminotransferase_I/II_large"/>
</dbReference>
<dbReference type="CDD" id="cd00609">
    <property type="entry name" value="AAT_like"/>
    <property type="match status" value="1"/>
</dbReference>
<dbReference type="Gene3D" id="3.40.640.10">
    <property type="entry name" value="Type I PLP-dependent aspartate aminotransferase-like (Major domain)"/>
    <property type="match status" value="1"/>
</dbReference>
<evidence type="ECO:0000256" key="7">
    <source>
        <dbReference type="ARBA" id="ARBA00047481"/>
    </source>
</evidence>
<dbReference type="PANTHER" id="PTHR43643:SF3">
    <property type="entry name" value="HISTIDINOL-PHOSPHATE AMINOTRANSFERASE"/>
    <property type="match status" value="1"/>
</dbReference>
<dbReference type="PROSITE" id="PS00599">
    <property type="entry name" value="AA_TRANSFER_CLASS_2"/>
    <property type="match status" value="1"/>
</dbReference>
<reference evidence="10" key="1">
    <citation type="submission" date="2020-10" db="EMBL/GenBank/DDBJ databases">
        <authorList>
            <person name="Gilroy R."/>
        </authorList>
    </citation>
    <scope>NUCLEOTIDE SEQUENCE</scope>
    <source>
        <strain evidence="10">ChiBcec16-1751</strain>
    </source>
</reference>
<dbReference type="InterPro" id="IPR015424">
    <property type="entry name" value="PyrdxlP-dep_Trfase"/>
</dbReference>
<dbReference type="InterPro" id="IPR005861">
    <property type="entry name" value="HisP_aminotrans"/>
</dbReference>
<keyword evidence="6 8" id="KW-0663">Pyridoxal phosphate</keyword>
<dbReference type="InterPro" id="IPR015421">
    <property type="entry name" value="PyrdxlP-dep_Trfase_major"/>
</dbReference>
<keyword evidence="5 8" id="KW-0808">Transferase</keyword>
<dbReference type="EC" id="2.6.1.9" evidence="8"/>
<keyword evidence="4 8" id="KW-0032">Aminotransferase</keyword>
<evidence type="ECO:0000256" key="3">
    <source>
        <dbReference type="ARBA" id="ARBA00011738"/>
    </source>
</evidence>
<comment type="caution">
    <text evidence="10">The sequence shown here is derived from an EMBL/GenBank/DDBJ whole genome shotgun (WGS) entry which is preliminary data.</text>
</comment>
<evidence type="ECO:0000256" key="4">
    <source>
        <dbReference type="ARBA" id="ARBA00022576"/>
    </source>
</evidence>
<dbReference type="Gene3D" id="3.90.1150.10">
    <property type="entry name" value="Aspartate Aminotransferase, domain 1"/>
    <property type="match status" value="1"/>
</dbReference>
<evidence type="ECO:0000256" key="8">
    <source>
        <dbReference type="HAMAP-Rule" id="MF_01023"/>
    </source>
</evidence>
<keyword evidence="8" id="KW-0368">Histidine biosynthesis</keyword>
<sequence>MSRFLSSRYAGLTEYVPGEQPQDKQYIKLNTNESPYPPSPAVLEAINTAAVSQLNLYSDPDAKLLVNALAAQYGVGPENVFLSNGSDDILNFAFMAFCDGGVKFPEITYGFYTVYAALHGVAYEIPALRPDFSIDPSDYYNAGCTVVLANPNAQTGVALPLTEIERIVRSNPDQVVVIDEAYVDFGGESAVPLTRQYDNLLVVQTFSKSRSMAGARLGFAIGPKGLIADLNKLKYSTNPYNLNRLTQLAGVAALREQSYYDENCRRIMETRQYTRDALTALGFTCTDSQANFLLARTDAMDGETLYRKLKDRGILVRHFSDPLITDWVRITIGSQEQMETLVAVVKELVR</sequence>
<comment type="subunit">
    <text evidence="3 8">Homodimer.</text>
</comment>
<comment type="pathway">
    <text evidence="2 8">Amino-acid biosynthesis; L-histidine biosynthesis; L-histidine from 5-phospho-alpha-D-ribose 1-diphosphate: step 7/9.</text>
</comment>
<dbReference type="GO" id="GO:0000105">
    <property type="term" value="P:L-histidine biosynthetic process"/>
    <property type="evidence" value="ECO:0007669"/>
    <property type="project" value="UniProtKB-UniRule"/>
</dbReference>
<comment type="cofactor">
    <cofactor evidence="1 8">
        <name>pyridoxal 5'-phosphate</name>
        <dbReference type="ChEBI" id="CHEBI:597326"/>
    </cofactor>
</comment>
<comment type="similarity">
    <text evidence="8">Belongs to the class-II pyridoxal-phosphate-dependent aminotransferase family. Histidinol-phosphate aminotransferase subfamily.</text>
</comment>
<evidence type="ECO:0000256" key="1">
    <source>
        <dbReference type="ARBA" id="ARBA00001933"/>
    </source>
</evidence>
<dbReference type="GO" id="GO:0004400">
    <property type="term" value="F:histidinol-phosphate transaminase activity"/>
    <property type="evidence" value="ECO:0007669"/>
    <property type="project" value="UniProtKB-UniRule"/>
</dbReference>
<feature type="modified residue" description="N6-(pyridoxal phosphate)lysine" evidence="8">
    <location>
        <position position="208"/>
    </location>
</feature>
<name>A0A9D1F940_9FIRM</name>
<dbReference type="EMBL" id="DVJJ01000068">
    <property type="protein sequence ID" value="HIS64593.1"/>
    <property type="molecule type" value="Genomic_DNA"/>
</dbReference>
<dbReference type="SUPFAM" id="SSF53383">
    <property type="entry name" value="PLP-dependent transferases"/>
    <property type="match status" value="1"/>
</dbReference>
<dbReference type="PANTHER" id="PTHR43643">
    <property type="entry name" value="HISTIDINOL-PHOSPHATE AMINOTRANSFERASE 2"/>
    <property type="match status" value="1"/>
</dbReference>
<dbReference type="InterPro" id="IPR050106">
    <property type="entry name" value="HistidinolP_aminotransfase"/>
</dbReference>
<accession>A0A9D1F940</accession>
<comment type="catalytic activity">
    <reaction evidence="7 8">
        <text>L-histidinol phosphate + 2-oxoglutarate = 3-(imidazol-4-yl)-2-oxopropyl phosphate + L-glutamate</text>
        <dbReference type="Rhea" id="RHEA:23744"/>
        <dbReference type="ChEBI" id="CHEBI:16810"/>
        <dbReference type="ChEBI" id="CHEBI:29985"/>
        <dbReference type="ChEBI" id="CHEBI:57766"/>
        <dbReference type="ChEBI" id="CHEBI:57980"/>
        <dbReference type="EC" id="2.6.1.9"/>
    </reaction>
</comment>